<feature type="signal peptide" evidence="1">
    <location>
        <begin position="1"/>
        <end position="23"/>
    </location>
</feature>
<comment type="caution">
    <text evidence="3">The sequence shown here is derived from an EMBL/GenBank/DDBJ whole genome shotgun (WGS) entry which is preliminary data.</text>
</comment>
<protein>
    <submittedName>
        <fullName evidence="3">EpsI family protein</fullName>
    </submittedName>
</protein>
<evidence type="ECO:0000259" key="2">
    <source>
        <dbReference type="Pfam" id="PF11984"/>
    </source>
</evidence>
<dbReference type="NCBIfam" id="TIGR02914">
    <property type="entry name" value="EpsI_fam"/>
    <property type="match status" value="1"/>
</dbReference>
<organism evidence="3 4">
    <name type="scientific">Rhodocyclus tenuis</name>
    <name type="common">Rhodospirillum tenue</name>
    <dbReference type="NCBI Taxonomy" id="1066"/>
    <lineage>
        <taxon>Bacteria</taxon>
        <taxon>Pseudomonadati</taxon>
        <taxon>Pseudomonadota</taxon>
        <taxon>Betaproteobacteria</taxon>
        <taxon>Rhodocyclales</taxon>
        <taxon>Rhodocyclaceae</taxon>
        <taxon>Rhodocyclus</taxon>
    </lineage>
</organism>
<evidence type="ECO:0000256" key="1">
    <source>
        <dbReference type="SAM" id="SignalP"/>
    </source>
</evidence>
<keyword evidence="1" id="KW-0732">Signal</keyword>
<dbReference type="InterPro" id="IPR014263">
    <property type="entry name" value="Methanolan_biosynth_EpsI"/>
</dbReference>
<feature type="chain" id="PRO_5026994913" evidence="1">
    <location>
        <begin position="24"/>
        <end position="228"/>
    </location>
</feature>
<dbReference type="Pfam" id="PF11984">
    <property type="entry name" value="DUF3485"/>
    <property type="match status" value="1"/>
</dbReference>
<reference evidence="3 4" key="1">
    <citation type="submission" date="2019-10" db="EMBL/GenBank/DDBJ databases">
        <title>Whole-genome sequence of the purple nonsulfur photosynthetic bacterium Rhodocyclus tenuis.</title>
        <authorList>
            <person name="Kyndt J.A."/>
            <person name="Meyer T.E."/>
        </authorList>
    </citation>
    <scope>NUCLEOTIDE SEQUENCE [LARGE SCALE GENOMIC DNA]</scope>
    <source>
        <strain evidence="3 4">DSM 110</strain>
    </source>
</reference>
<sequence>MNVWLRNLILLVLMLATSGIAVALRPSQKIADQGPKVDLETMIPRAFDNWHEDTQAPAVIADPQQKELLEKIYNQTLSRTYVNTDGYRIMLAIAYGSEQSSTMKVHKPEICYPAQGFTLERKSSGTLALAGGSIPATRILATLGQRSEPVTYWTTIGDHVVRSRFNRKLVEIGYGLTGKIPDGLLVRISSIDHDTDKAYEIQNGFAAQMLNALSPASQQRLIGSLESN</sequence>
<dbReference type="NCBIfam" id="NF045609">
    <property type="entry name" value="EpsI_type_B"/>
    <property type="match status" value="1"/>
</dbReference>
<feature type="domain" description="Methanolan biosynthesis EpsI" evidence="2">
    <location>
        <begin position="8"/>
        <end position="215"/>
    </location>
</feature>
<dbReference type="OrthoDB" id="8583485at2"/>
<evidence type="ECO:0000313" key="4">
    <source>
        <dbReference type="Proteomes" id="UP000480275"/>
    </source>
</evidence>
<dbReference type="EMBL" id="WIXJ01000002">
    <property type="protein sequence ID" value="MQY51029.1"/>
    <property type="molecule type" value="Genomic_DNA"/>
</dbReference>
<proteinExistence type="predicted"/>
<accession>A0A6L5JUY9</accession>
<gene>
    <name evidence="3" type="primary">epsI</name>
    <name evidence="3" type="ORF">GHK24_04450</name>
</gene>
<dbReference type="Proteomes" id="UP000480275">
    <property type="component" value="Unassembled WGS sequence"/>
</dbReference>
<evidence type="ECO:0000313" key="3">
    <source>
        <dbReference type="EMBL" id="MQY51029.1"/>
    </source>
</evidence>
<name>A0A6L5JUY9_RHOTE</name>
<dbReference type="InterPro" id="IPR054653">
    <property type="entry name" value="EpsI_type_B_pred"/>
</dbReference>
<dbReference type="AlphaFoldDB" id="A0A6L5JUY9"/>